<sequence>MLLKFSSFWEFKEIEGVGSWELDLKLLLVGSQGQNGPARSQRQNASVQIGWAIHGPDALLFGLARSGLELNALLFQKRAEDAGETGRLFEVL</sequence>
<dbReference type="Proteomes" id="UP000029495">
    <property type="component" value="Chromosome"/>
</dbReference>
<keyword evidence="2" id="KW-1185">Reference proteome</keyword>
<evidence type="ECO:0000313" key="2">
    <source>
        <dbReference type="Proteomes" id="UP000029495"/>
    </source>
</evidence>
<name>A0ABM5RHR9_9GAMM</name>
<gene>
    <name evidence="1" type="ORF">LH22_08535</name>
</gene>
<accession>A0ABM5RHR9</accession>
<proteinExistence type="predicted"/>
<protein>
    <submittedName>
        <fullName evidence="1">Uncharacterized protein</fullName>
    </submittedName>
</protein>
<reference evidence="1 2" key="1">
    <citation type="submission" date="2014-09" db="EMBL/GenBank/DDBJ databases">
        <authorList>
            <person name="Chan K.-G."/>
        </authorList>
    </citation>
    <scope>NUCLEOTIDE SEQUENCE [LARGE SCALE GENOMIC DNA]</scope>
    <source>
        <strain evidence="1 2">ND04</strain>
    </source>
</reference>
<evidence type="ECO:0000313" key="1">
    <source>
        <dbReference type="EMBL" id="AIR85509.1"/>
    </source>
</evidence>
<dbReference type="EMBL" id="CP009454">
    <property type="protein sequence ID" value="AIR85509.1"/>
    <property type="molecule type" value="Genomic_DNA"/>
</dbReference>
<organism evidence="1 2">
    <name type="scientific">Pantoea rwandensis</name>
    <dbReference type="NCBI Taxonomy" id="1076550"/>
    <lineage>
        <taxon>Bacteria</taxon>
        <taxon>Pseudomonadati</taxon>
        <taxon>Pseudomonadota</taxon>
        <taxon>Gammaproteobacteria</taxon>
        <taxon>Enterobacterales</taxon>
        <taxon>Erwiniaceae</taxon>
        <taxon>Pantoea</taxon>
    </lineage>
</organism>